<dbReference type="InterPro" id="IPR007922">
    <property type="entry name" value="DciA-like"/>
</dbReference>
<dbReference type="KEGG" id="paro:CUV01_09735"/>
<dbReference type="Proteomes" id="UP000233742">
    <property type="component" value="Chromosome"/>
</dbReference>
<proteinExistence type="predicted"/>
<dbReference type="AlphaFoldDB" id="A0A2K9EPD3"/>
<reference evidence="2 3" key="1">
    <citation type="submission" date="2017-12" db="EMBL/GenBank/DDBJ databases">
        <authorList>
            <person name="Hurst M.R.H."/>
        </authorList>
    </citation>
    <scope>NUCLEOTIDE SEQUENCE [LARGE SCALE GENOMIC DNA]</scope>
    <source>
        <strain evidence="2 3">BM15</strain>
    </source>
</reference>
<gene>
    <name evidence="2" type="ORF">CUV01_09735</name>
</gene>
<dbReference type="RefSeq" id="WP_101461999.1">
    <property type="nucleotide sequence ID" value="NZ_CP025408.1"/>
</dbReference>
<evidence type="ECO:0000313" key="2">
    <source>
        <dbReference type="EMBL" id="AUH35347.1"/>
    </source>
</evidence>
<dbReference type="EMBL" id="CP025408">
    <property type="protein sequence ID" value="AUH35347.1"/>
    <property type="molecule type" value="Genomic_DNA"/>
</dbReference>
<sequence length="176" mass="19273">MAQTKDRASPPSRRKRGFEPAAKLVAARVQSVSEGRGFAVTRLLTHWPEIVGEQLAAMTRPVKISHSRGGFGATLTLLTTGPAAPMIEMQLPQLREKVNVCYGYNAIQRILLTQTAPEGFAEGQARFAQKTVAKPAPDPADLQQAGRVGSRFDDPTLAEAMRQLTLNHTDKQTRKR</sequence>
<dbReference type="Pfam" id="PF05258">
    <property type="entry name" value="DciA"/>
    <property type="match status" value="1"/>
</dbReference>
<dbReference type="OrthoDB" id="7160947at2"/>
<evidence type="ECO:0000256" key="1">
    <source>
        <dbReference type="SAM" id="MobiDB-lite"/>
    </source>
</evidence>
<protein>
    <submittedName>
        <fullName evidence="2">DUF721 domain-containing protein</fullName>
    </submittedName>
</protein>
<keyword evidence="3" id="KW-1185">Reference proteome</keyword>
<feature type="region of interest" description="Disordered" evidence="1">
    <location>
        <begin position="133"/>
        <end position="156"/>
    </location>
</feature>
<organism evidence="2 3">
    <name type="scientific">Paracoccus tegillarcae</name>
    <dbReference type="NCBI Taxonomy" id="1529068"/>
    <lineage>
        <taxon>Bacteria</taxon>
        <taxon>Pseudomonadati</taxon>
        <taxon>Pseudomonadota</taxon>
        <taxon>Alphaproteobacteria</taxon>
        <taxon>Rhodobacterales</taxon>
        <taxon>Paracoccaceae</taxon>
        <taxon>Paracoccus</taxon>
    </lineage>
</organism>
<evidence type="ECO:0000313" key="3">
    <source>
        <dbReference type="Proteomes" id="UP000233742"/>
    </source>
</evidence>
<name>A0A2K9EPD3_9RHOB</name>
<accession>A0A2K9EPD3</accession>